<reference evidence="1 2" key="1">
    <citation type="journal article" date="2022" name="Nat. Ecol. Evol.">
        <title>A masculinizing supergene underlies an exaggerated male reproductive morph in a spider.</title>
        <authorList>
            <person name="Hendrickx F."/>
            <person name="De Corte Z."/>
            <person name="Sonet G."/>
            <person name="Van Belleghem S.M."/>
            <person name="Kostlbacher S."/>
            <person name="Vangestel C."/>
        </authorList>
    </citation>
    <scope>NUCLEOTIDE SEQUENCE [LARGE SCALE GENOMIC DNA]</scope>
    <source>
        <strain evidence="1">W744_W776</strain>
    </source>
</reference>
<dbReference type="EMBL" id="JAFNEN010000041">
    <property type="protein sequence ID" value="KAG8198345.1"/>
    <property type="molecule type" value="Genomic_DNA"/>
</dbReference>
<accession>A0AAV6VNQ2</accession>
<proteinExistence type="predicted"/>
<keyword evidence="2" id="KW-1185">Reference proteome</keyword>
<feature type="non-terminal residue" evidence="1">
    <location>
        <position position="1"/>
    </location>
</feature>
<dbReference type="AlphaFoldDB" id="A0AAV6VNQ2"/>
<evidence type="ECO:0000313" key="1">
    <source>
        <dbReference type="EMBL" id="KAG8198345.1"/>
    </source>
</evidence>
<sequence length="61" mass="7017">GSVFYEVKQLVEKEMSISSFPFLVKWEEKEDILMVNNLFLPLEVAVRKEKLSTRAEGRGNG</sequence>
<name>A0AAV6VNQ2_9ARAC</name>
<gene>
    <name evidence="1" type="ORF">JTE90_021593</name>
</gene>
<organism evidence="1 2">
    <name type="scientific">Oedothorax gibbosus</name>
    <dbReference type="NCBI Taxonomy" id="931172"/>
    <lineage>
        <taxon>Eukaryota</taxon>
        <taxon>Metazoa</taxon>
        <taxon>Ecdysozoa</taxon>
        <taxon>Arthropoda</taxon>
        <taxon>Chelicerata</taxon>
        <taxon>Arachnida</taxon>
        <taxon>Araneae</taxon>
        <taxon>Araneomorphae</taxon>
        <taxon>Entelegynae</taxon>
        <taxon>Araneoidea</taxon>
        <taxon>Linyphiidae</taxon>
        <taxon>Erigoninae</taxon>
        <taxon>Oedothorax</taxon>
    </lineage>
</organism>
<evidence type="ECO:0000313" key="2">
    <source>
        <dbReference type="Proteomes" id="UP000827092"/>
    </source>
</evidence>
<comment type="caution">
    <text evidence="1">The sequence shown here is derived from an EMBL/GenBank/DDBJ whole genome shotgun (WGS) entry which is preliminary data.</text>
</comment>
<protein>
    <submittedName>
        <fullName evidence="1">Uncharacterized protein</fullName>
    </submittedName>
</protein>
<dbReference type="Proteomes" id="UP000827092">
    <property type="component" value="Unassembled WGS sequence"/>
</dbReference>